<feature type="region of interest" description="Disordered" evidence="3">
    <location>
        <begin position="198"/>
        <end position="243"/>
    </location>
</feature>
<evidence type="ECO:0000313" key="6">
    <source>
        <dbReference type="Proteomes" id="UP001165080"/>
    </source>
</evidence>
<feature type="region of interest" description="Disordered" evidence="3">
    <location>
        <begin position="161"/>
        <end position="183"/>
    </location>
</feature>
<dbReference type="PANTHER" id="PTHR12537">
    <property type="entry name" value="RNA BINDING PROTEIN PUMILIO-RELATED"/>
    <property type="match status" value="1"/>
</dbReference>
<dbReference type="SMART" id="SM00025">
    <property type="entry name" value="Pumilio"/>
    <property type="match status" value="8"/>
</dbReference>
<feature type="compositionally biased region" description="Low complexity" evidence="3">
    <location>
        <begin position="832"/>
        <end position="844"/>
    </location>
</feature>
<organism evidence="5 6">
    <name type="scientific">Pleodorina starrii</name>
    <dbReference type="NCBI Taxonomy" id="330485"/>
    <lineage>
        <taxon>Eukaryota</taxon>
        <taxon>Viridiplantae</taxon>
        <taxon>Chlorophyta</taxon>
        <taxon>core chlorophytes</taxon>
        <taxon>Chlorophyceae</taxon>
        <taxon>CS clade</taxon>
        <taxon>Chlamydomonadales</taxon>
        <taxon>Volvocaceae</taxon>
        <taxon>Pleodorina</taxon>
    </lineage>
</organism>
<evidence type="ECO:0000256" key="3">
    <source>
        <dbReference type="SAM" id="MobiDB-lite"/>
    </source>
</evidence>
<feature type="region of interest" description="Disordered" evidence="3">
    <location>
        <begin position="940"/>
        <end position="974"/>
    </location>
</feature>
<feature type="repeat" description="Pumilio" evidence="2">
    <location>
        <begin position="561"/>
        <end position="600"/>
    </location>
</feature>
<feature type="region of interest" description="Disordered" evidence="3">
    <location>
        <begin position="1"/>
        <end position="20"/>
    </location>
</feature>
<feature type="repeat" description="Pumilio" evidence="2">
    <location>
        <begin position="742"/>
        <end position="777"/>
    </location>
</feature>
<feature type="repeat" description="Pumilio" evidence="2">
    <location>
        <begin position="633"/>
        <end position="669"/>
    </location>
</feature>
<evidence type="ECO:0000256" key="2">
    <source>
        <dbReference type="PROSITE-ProRule" id="PRU00317"/>
    </source>
</evidence>
<dbReference type="GO" id="GO:0003729">
    <property type="term" value="F:mRNA binding"/>
    <property type="evidence" value="ECO:0007669"/>
    <property type="project" value="TreeGrafter"/>
</dbReference>
<feature type="region of interest" description="Disordered" evidence="3">
    <location>
        <begin position="821"/>
        <end position="849"/>
    </location>
</feature>
<feature type="compositionally biased region" description="Basic and acidic residues" evidence="3">
    <location>
        <begin position="174"/>
        <end position="183"/>
    </location>
</feature>
<keyword evidence="6" id="KW-1185">Reference proteome</keyword>
<keyword evidence="1" id="KW-0677">Repeat</keyword>
<feature type="compositionally biased region" description="Pro residues" evidence="3">
    <location>
        <begin position="205"/>
        <end position="219"/>
    </location>
</feature>
<feature type="domain" description="PUM-HD" evidence="4">
    <location>
        <begin position="539"/>
        <end position="917"/>
    </location>
</feature>
<evidence type="ECO:0000259" key="4">
    <source>
        <dbReference type="PROSITE" id="PS50303"/>
    </source>
</evidence>
<feature type="region of interest" description="Disordered" evidence="3">
    <location>
        <begin position="1070"/>
        <end position="1091"/>
    </location>
</feature>
<dbReference type="InterPro" id="IPR011989">
    <property type="entry name" value="ARM-like"/>
</dbReference>
<comment type="caution">
    <text evidence="5">The sequence shown here is derived from an EMBL/GenBank/DDBJ whole genome shotgun (WGS) entry which is preliminary data.</text>
</comment>
<evidence type="ECO:0000313" key="5">
    <source>
        <dbReference type="EMBL" id="GLC52480.1"/>
    </source>
</evidence>
<reference evidence="5 6" key="1">
    <citation type="journal article" date="2023" name="Commun. Biol.">
        <title>Reorganization of the ancestral sex-determining regions during the evolution of trioecy in Pleodorina starrii.</title>
        <authorList>
            <person name="Takahashi K."/>
            <person name="Suzuki S."/>
            <person name="Kawai-Toyooka H."/>
            <person name="Yamamoto K."/>
            <person name="Hamaji T."/>
            <person name="Ootsuki R."/>
            <person name="Yamaguchi H."/>
            <person name="Kawachi M."/>
            <person name="Higashiyama T."/>
            <person name="Nozaki H."/>
        </authorList>
    </citation>
    <scope>NUCLEOTIDE SEQUENCE [LARGE SCALE GENOMIC DNA]</scope>
    <source>
        <strain evidence="5 6">NIES-4479</strain>
    </source>
</reference>
<protein>
    <recommendedName>
        <fullName evidence="4">PUM-HD domain-containing protein</fullName>
    </recommendedName>
</protein>
<proteinExistence type="predicted"/>
<feature type="region of interest" description="Disordered" evidence="3">
    <location>
        <begin position="490"/>
        <end position="511"/>
    </location>
</feature>
<feature type="compositionally biased region" description="Gly residues" evidence="3">
    <location>
        <begin position="821"/>
        <end position="831"/>
    </location>
</feature>
<dbReference type="Pfam" id="PF00806">
    <property type="entry name" value="PUF"/>
    <property type="match status" value="7"/>
</dbReference>
<dbReference type="InterPro" id="IPR033133">
    <property type="entry name" value="PUM-HD"/>
</dbReference>
<dbReference type="EMBL" id="BRXU01000006">
    <property type="protein sequence ID" value="GLC52480.1"/>
    <property type="molecule type" value="Genomic_DNA"/>
</dbReference>
<dbReference type="InterPro" id="IPR016024">
    <property type="entry name" value="ARM-type_fold"/>
</dbReference>
<dbReference type="AlphaFoldDB" id="A0A9W6BIP0"/>
<feature type="compositionally biased region" description="Low complexity" evidence="3">
    <location>
        <begin position="1070"/>
        <end position="1080"/>
    </location>
</feature>
<gene>
    <name evidence="5" type="primary">PLEST003320</name>
    <name evidence="5" type="ORF">PLESTB_000634200</name>
</gene>
<feature type="repeat" description="Pumilio" evidence="2">
    <location>
        <begin position="853"/>
        <end position="888"/>
    </location>
</feature>
<dbReference type="PANTHER" id="PTHR12537:SF12">
    <property type="entry name" value="MATERNAL PROTEIN PUMILIO"/>
    <property type="match status" value="1"/>
</dbReference>
<dbReference type="GO" id="GO:0010608">
    <property type="term" value="P:post-transcriptional regulation of gene expression"/>
    <property type="evidence" value="ECO:0007669"/>
    <property type="project" value="TreeGrafter"/>
</dbReference>
<dbReference type="PROSITE" id="PS50302">
    <property type="entry name" value="PUM"/>
    <property type="match status" value="6"/>
</dbReference>
<feature type="compositionally biased region" description="Low complexity" evidence="3">
    <location>
        <begin position="951"/>
        <end position="974"/>
    </location>
</feature>
<feature type="compositionally biased region" description="Low complexity" evidence="3">
    <location>
        <begin position="37"/>
        <end position="62"/>
    </location>
</feature>
<dbReference type="InterPro" id="IPR001313">
    <property type="entry name" value="Pumilio_RNA-bd_rpt"/>
</dbReference>
<name>A0A9W6BIP0_9CHLO</name>
<evidence type="ECO:0000256" key="1">
    <source>
        <dbReference type="ARBA" id="ARBA00022737"/>
    </source>
</evidence>
<feature type="repeat" description="Pumilio" evidence="2">
    <location>
        <begin position="705"/>
        <end position="740"/>
    </location>
</feature>
<feature type="region of interest" description="Disordered" evidence="3">
    <location>
        <begin position="37"/>
        <end position="119"/>
    </location>
</feature>
<sequence length="1205" mass="121659">MVQPDDAASPVATATTTGLARLPSLAAAASPDAVLLAARSSSPDAASSSSSSSSRSTFVSAVAGGGNGGDSPHAAARAEDVAFDDSYGGSQTAPSQPLPQPLLGPEAPNPSTMTVAAPSPINSASVPLAAAAALLPPDQYQRYYARMVEAHAEAMAELAAAASRGGGGGAGDGSVRRSALDSEPRLTAVAAEVAAAGIKGVQVPRLPPQPPPPPPPRRLPVPAGNGDDDGGGGGHRQRAPGAPVQCWSTLDEWRQQNLPEIEATEGLIPAFHLAPQPPPPYSQSGRYPYRQPGAPSPPLFPPAAAAFRQQPIVSLHDRQAQPSWAPPVPGCLPMSLLSLRRPPSPIDGSGSGGLISPAGRMLSRFISQRAAGGSGGDGAGPSGGAGPSALVAPSAYLENANGSAVAVTSPLAGAAIACGAATSSATGLYGAESYPLDAAAALRSQQGQQYGSRDGQLSGMPFYVGGESAGWPQFDDMTLLSYGALPPHQLHGSSPLRSPASSTPPSPPMFGGNNAGELGGRGTGAGVISAFTPDDGGFGGGGGGGGGGGVGRGGASVRLEALFGQLVTISCDQQGSRVLQRLLSAAQSEQVGRCLDELLPSITEVSCHPYGNYVVQQLMTVCGYRHKLRLCGALAGHILDLSLDPYGCRVVQKLLEVVPEQQAAAAVAEFDGHVLRCVRDKCAHHVIRAALHHVPHHRQSFLVDGLQASLPSLARHPYGCRLVQSLLQTVVEAERLRAITWDLLQDAPQLSGHEYGNYVMQTLVQVGTPAVRSALATALAPHSLRLACCRHGSPVLEAVIKYGNDADREMLLKALLLGPPGQGGGSGGRGSRGSSASLGGTDFDGNGHGNGNGDMARVLRLACDPFGNYVLQRCFQFCNPDQQARLAVALQPAIPDLTARCAANHHPGMVALLARLNEITAATSVLFGDMAAEHALLPAAAAAPPPPPRDQQPAPVATLWPTPSSRGSPGSSLLRAGLGTISGDRLGSNSTGSASGTGIGALGSPSMAAATAAAAAAGYAVTAPPADTTGADADVFVAAAAVAMAAAARALSLEEWALKAATNGDAAVPAGDGAASGSSSQPTSHPPAVPAIWSCAQTSPQLHLQPGQQLPQQPLQLADEGGAGAVLTTSGMRRGQEVLTAAGRLQLLRTLSHAISGGATANAAGEQQEGVLAAEDTVLSDESVMSVVRTLGLAPVGSERSLQDQ</sequence>
<dbReference type="Proteomes" id="UP001165080">
    <property type="component" value="Unassembled WGS sequence"/>
</dbReference>
<dbReference type="Gene3D" id="1.25.10.10">
    <property type="entry name" value="Leucine-rich Repeat Variant"/>
    <property type="match status" value="1"/>
</dbReference>
<feature type="compositionally biased region" description="Polar residues" evidence="3">
    <location>
        <begin position="109"/>
        <end position="119"/>
    </location>
</feature>
<dbReference type="SUPFAM" id="SSF48371">
    <property type="entry name" value="ARM repeat"/>
    <property type="match status" value="1"/>
</dbReference>
<dbReference type="GO" id="GO:0005737">
    <property type="term" value="C:cytoplasm"/>
    <property type="evidence" value="ECO:0007669"/>
    <property type="project" value="TreeGrafter"/>
</dbReference>
<dbReference type="PROSITE" id="PS50303">
    <property type="entry name" value="PUM_HD"/>
    <property type="match status" value="1"/>
</dbReference>
<accession>A0A9W6BIP0</accession>
<feature type="repeat" description="Pumilio" evidence="2">
    <location>
        <begin position="778"/>
        <end position="813"/>
    </location>
</feature>